<dbReference type="InterPro" id="IPR050366">
    <property type="entry name" value="BP-dependent_transpt_permease"/>
</dbReference>
<keyword evidence="2 7" id="KW-0813">Transport</keyword>
<evidence type="ECO:0000256" key="6">
    <source>
        <dbReference type="ARBA" id="ARBA00023136"/>
    </source>
</evidence>
<evidence type="ECO:0000256" key="1">
    <source>
        <dbReference type="ARBA" id="ARBA00004651"/>
    </source>
</evidence>
<feature type="transmembrane region" description="Helical" evidence="7">
    <location>
        <begin position="182"/>
        <end position="208"/>
    </location>
</feature>
<evidence type="ECO:0000313" key="9">
    <source>
        <dbReference type="EMBL" id="PNS00361.1"/>
    </source>
</evidence>
<feature type="transmembrane region" description="Helical" evidence="7">
    <location>
        <begin position="140"/>
        <end position="161"/>
    </location>
</feature>
<feature type="transmembrane region" description="Helical" evidence="7">
    <location>
        <begin position="80"/>
        <end position="101"/>
    </location>
</feature>
<dbReference type="SUPFAM" id="SSF161098">
    <property type="entry name" value="MetI-like"/>
    <property type="match status" value="1"/>
</dbReference>
<comment type="similarity">
    <text evidence="7">Belongs to the binding-protein-dependent transport system permease family.</text>
</comment>
<dbReference type="Pfam" id="PF00528">
    <property type="entry name" value="BPD_transp_1"/>
    <property type="match status" value="1"/>
</dbReference>
<dbReference type="PANTHER" id="PTHR43386">
    <property type="entry name" value="OLIGOPEPTIDE TRANSPORT SYSTEM PERMEASE PROTEIN APPC"/>
    <property type="match status" value="1"/>
</dbReference>
<evidence type="ECO:0000256" key="4">
    <source>
        <dbReference type="ARBA" id="ARBA00022692"/>
    </source>
</evidence>
<evidence type="ECO:0000259" key="8">
    <source>
        <dbReference type="PROSITE" id="PS50928"/>
    </source>
</evidence>
<feature type="domain" description="ABC transmembrane type-1" evidence="8">
    <location>
        <begin position="74"/>
        <end position="263"/>
    </location>
</feature>
<keyword evidence="3" id="KW-1003">Cell membrane</keyword>
<evidence type="ECO:0000256" key="3">
    <source>
        <dbReference type="ARBA" id="ARBA00022475"/>
    </source>
</evidence>
<keyword evidence="10" id="KW-1185">Reference proteome</keyword>
<dbReference type="GO" id="GO:0055085">
    <property type="term" value="P:transmembrane transport"/>
    <property type="evidence" value="ECO:0007669"/>
    <property type="project" value="InterPro"/>
</dbReference>
<dbReference type="PROSITE" id="PS50928">
    <property type="entry name" value="ABC_TM1"/>
    <property type="match status" value="1"/>
</dbReference>
<comment type="subcellular location">
    <subcellularLocation>
        <location evidence="1 7">Cell membrane</location>
        <topology evidence="1 7">Multi-pass membrane protein</topology>
    </subcellularLocation>
</comment>
<comment type="caution">
    <text evidence="9">The sequence shown here is derived from an EMBL/GenBank/DDBJ whole genome shotgun (WGS) entry which is preliminary data.</text>
</comment>
<dbReference type="RefSeq" id="WP_103076661.1">
    <property type="nucleotide sequence ID" value="NZ_AZRN01000011.1"/>
</dbReference>
<dbReference type="InterPro" id="IPR000515">
    <property type="entry name" value="MetI-like"/>
</dbReference>
<dbReference type="EMBL" id="AZRN01000011">
    <property type="protein sequence ID" value="PNS00361.1"/>
    <property type="molecule type" value="Genomic_DNA"/>
</dbReference>
<reference evidence="9 10" key="1">
    <citation type="submission" date="2013-12" db="EMBL/GenBank/DDBJ databases">
        <title>Comparative genomics of Petrotoga isolates.</title>
        <authorList>
            <person name="Nesbo C.L."/>
            <person name="Charchuk R."/>
            <person name="Chow K."/>
        </authorList>
    </citation>
    <scope>NUCLEOTIDE SEQUENCE [LARGE SCALE GENOMIC DNA]</scope>
    <source>
        <strain evidence="9 10">DSM 14811</strain>
    </source>
</reference>
<organism evidence="9 10">
    <name type="scientific">Petrotoga mexicana DSM 14811</name>
    <dbReference type="NCBI Taxonomy" id="1122954"/>
    <lineage>
        <taxon>Bacteria</taxon>
        <taxon>Thermotogati</taxon>
        <taxon>Thermotogota</taxon>
        <taxon>Thermotogae</taxon>
        <taxon>Petrotogales</taxon>
        <taxon>Petrotogaceae</taxon>
        <taxon>Petrotoga</taxon>
    </lineage>
</organism>
<dbReference type="AlphaFoldDB" id="A0A2K1PC28"/>
<evidence type="ECO:0000313" key="10">
    <source>
        <dbReference type="Proteomes" id="UP000236604"/>
    </source>
</evidence>
<dbReference type="Pfam" id="PF12911">
    <property type="entry name" value="OppC_N"/>
    <property type="match status" value="1"/>
</dbReference>
<evidence type="ECO:0000256" key="5">
    <source>
        <dbReference type="ARBA" id="ARBA00022989"/>
    </source>
</evidence>
<dbReference type="Gene3D" id="1.10.3720.10">
    <property type="entry name" value="MetI-like"/>
    <property type="match status" value="1"/>
</dbReference>
<keyword evidence="6 7" id="KW-0472">Membrane</keyword>
<evidence type="ECO:0000256" key="2">
    <source>
        <dbReference type="ARBA" id="ARBA00022448"/>
    </source>
</evidence>
<feature type="transmembrane region" description="Helical" evidence="7">
    <location>
        <begin position="12"/>
        <end position="34"/>
    </location>
</feature>
<feature type="transmembrane region" description="Helical" evidence="7">
    <location>
        <begin position="113"/>
        <end position="134"/>
    </location>
</feature>
<dbReference type="GO" id="GO:0005886">
    <property type="term" value="C:plasma membrane"/>
    <property type="evidence" value="ECO:0007669"/>
    <property type="project" value="UniProtKB-SubCell"/>
</dbReference>
<protein>
    <submittedName>
        <fullName evidence="9">ABC transporter permease</fullName>
    </submittedName>
</protein>
<keyword evidence="4 7" id="KW-0812">Transmembrane</keyword>
<keyword evidence="5 7" id="KW-1133">Transmembrane helix</keyword>
<dbReference type="CDD" id="cd06261">
    <property type="entry name" value="TM_PBP2"/>
    <property type="match status" value="1"/>
</dbReference>
<proteinExistence type="inferred from homology"/>
<dbReference type="Proteomes" id="UP000236604">
    <property type="component" value="Unassembled WGS sequence"/>
</dbReference>
<dbReference type="InterPro" id="IPR025966">
    <property type="entry name" value="OppC_N"/>
</dbReference>
<gene>
    <name evidence="9" type="ORF">X927_03280</name>
</gene>
<sequence length="276" mass="29943">MKRFLKNFIKNPLNVISIIILGIVIFISFFPGIIAPYDPLEMDSQNILQSPNFAYIFGTDQFGRDVFSRSIYGIQSSMKIALSAMIISSVLGTFLGLLSGYYGGLVDQIISRVVDAFFAFPSLVLALFIVALFGATTFNLIVAIGIVYVPIFARTIRGSVISVRELTFVKAAKIVGKSDFKIMLTVILPNIFSIFIVTFTTNFSTAILTEASLGFLGLGVPPPEPTLGGLVGQGTNFILTAPWLTLLPGAIIAIIVLSINILGDGLRDVLDPKFFR</sequence>
<dbReference type="InterPro" id="IPR035906">
    <property type="entry name" value="MetI-like_sf"/>
</dbReference>
<accession>A0A2K1PC28</accession>
<dbReference type="PANTHER" id="PTHR43386:SF1">
    <property type="entry name" value="D,D-DIPEPTIDE TRANSPORT SYSTEM PERMEASE PROTEIN DDPC-RELATED"/>
    <property type="match status" value="1"/>
</dbReference>
<name>A0A2K1PC28_9BACT</name>
<evidence type="ECO:0000256" key="7">
    <source>
        <dbReference type="RuleBase" id="RU363032"/>
    </source>
</evidence>
<feature type="transmembrane region" description="Helical" evidence="7">
    <location>
        <begin position="243"/>
        <end position="263"/>
    </location>
</feature>